<dbReference type="GO" id="GO:0003676">
    <property type="term" value="F:nucleic acid binding"/>
    <property type="evidence" value="ECO:0007669"/>
    <property type="project" value="InterPro"/>
</dbReference>
<dbReference type="InterPro" id="IPR002156">
    <property type="entry name" value="RNaseH_domain"/>
</dbReference>
<evidence type="ECO:0000256" key="1">
    <source>
        <dbReference type="SAM" id="MobiDB-lite"/>
    </source>
</evidence>
<dbReference type="InterPro" id="IPR043502">
    <property type="entry name" value="DNA/RNA_pol_sf"/>
</dbReference>
<dbReference type="PANTHER" id="PTHR19446">
    <property type="entry name" value="REVERSE TRANSCRIPTASES"/>
    <property type="match status" value="1"/>
</dbReference>
<proteinExistence type="predicted"/>
<gene>
    <name evidence="4" type="ORF">ACA1_145940</name>
</gene>
<dbReference type="GeneID" id="14911289"/>
<dbReference type="PROSITE" id="PS50878">
    <property type="entry name" value="RT_POL"/>
    <property type="match status" value="1"/>
</dbReference>
<feature type="domain" description="RNase H type-1" evidence="3">
    <location>
        <begin position="804"/>
        <end position="944"/>
    </location>
</feature>
<dbReference type="Pfam" id="PF00075">
    <property type="entry name" value="RNase_H"/>
    <property type="match status" value="1"/>
</dbReference>
<feature type="domain" description="Reverse transcriptase" evidence="2">
    <location>
        <begin position="270"/>
        <end position="545"/>
    </location>
</feature>
<dbReference type="EMBL" id="KB008171">
    <property type="protein sequence ID" value="ELR10936.1"/>
    <property type="molecule type" value="Genomic_DNA"/>
</dbReference>
<dbReference type="Pfam" id="PF00078">
    <property type="entry name" value="RVT_1"/>
    <property type="match status" value="1"/>
</dbReference>
<name>L8GFH4_ACACF</name>
<protein>
    <submittedName>
        <fullName evidence="4">Ribonuclease HI, putative</fullName>
    </submittedName>
</protein>
<dbReference type="SUPFAM" id="SSF53098">
    <property type="entry name" value="Ribonuclease H-like"/>
    <property type="match status" value="1"/>
</dbReference>
<dbReference type="KEGG" id="acan:ACA1_145940"/>
<dbReference type="VEuPathDB" id="AmoebaDB:ACA1_145940"/>
<dbReference type="SUPFAM" id="SSF56672">
    <property type="entry name" value="DNA/RNA polymerases"/>
    <property type="match status" value="1"/>
</dbReference>
<evidence type="ECO:0000313" key="4">
    <source>
        <dbReference type="EMBL" id="ELR10936.1"/>
    </source>
</evidence>
<sequence>MIGQFLDRAGQEEATPLERAYAALQFAGRNTLRLAGKVGDSEAVGIARRYAHKSVKVANYVAACLASETPAAITHRMHQLAGGPEWARCELPHSNTATGLSMYLARVKGAKRRTQAKLLAEKRKCYSNNKDTMLANATLLSPKDLSRFWRRLRTVEPARPTSKATVVVDGDTHTVHNAPAILNTFHDFWATQYTATPSYVGEKPWFYGQPRAIPSEAIKALTGLISMEEYQAALASAKPGAPGTDGIDMLMLHAATNNTHLCIVECMNKALVPGAEVPEVWRRARIILIPKAGSAANLANYRPISLLQVSYKLFTKIITNRLSNVANQYILAESQLGFQTGMSSQSALRVLTDIIEDSNRRGSKLHIAYIDFKKAFDSIHHKALFEALTYYGLGTDFVDLVRRLYHGCESDIYVNHNVSSKFPVRRGVRQGDTLSPLLFILAVNPLLEWIGRGDSGHQFPNGLAVPVSAYCDDIALTGRKAEDLESSVRMLVQFGAWAGLEINACKSAHTCARASRPAVLHAPDATTPTPLLPHSACYQYMGVAVNLDLNWSVQMTQTKDRVTRYLHLITHRHISTESRIYISNMVINALVGYSMCVVQYPHAWLGKVQSLIITALKRSMHIPANLDNEPFLMATSEGGRGLTSLVDLQNAILCASTVQELTSHALSTRTAGASWHHAFAFDGSHIGRWAAALRDMGWQAWPRTSDMDWVGHFVADPALAHALVNKGIFRWSHMTTNGVLKPKHLIVGITGVGVTTQEYLRIQAILSSSRHTHTPLAAAHKSLRELNRFSALPEELTDLHFNHATNTLTVFTDGSCANDKAAGAVYFGPRSRRNRAFAIAAAPISMVAELHAIEEALLCVPAGVNVCIATDSKSSIQVINSWGRWKQNRKTKQEGRGVIERITAILALFEAEGRGVKFQHIYSHIGCKTRAARTGEDAAKLQAKLRVLKDELWGPFKPWVDGNEGADRLASAGHSKPYITKPWTIPPLGLAVTVFDQNGHAVEGSLRRKVLHSRASRWTKAMRNKPARGAALRDDCTDRTATHAAVDCSRDPTVARLGQLPAQGQVRRAPLKHTRHRLYWAKAADGSSTPRAPPSQTRSDRKRLVKWMARQLQFKDQTCHLCPAGDKETADHVLGGECALHTLGDAETGNAIREMIKARATSNKAYVDHIPLWFPHGGAPDSPLLLPIDTFLKLASYNKLMGGLGYVPTDLRKALGFFGITGRKELIAAIAAYLAKAANSKWQRRCKNMIASADWAEAAAQAERLVSAGIG</sequence>
<dbReference type="InterPro" id="IPR012337">
    <property type="entry name" value="RNaseH-like_sf"/>
</dbReference>
<dbReference type="CDD" id="cd01650">
    <property type="entry name" value="RT_nLTR_like"/>
    <property type="match status" value="1"/>
</dbReference>
<evidence type="ECO:0000259" key="2">
    <source>
        <dbReference type="PROSITE" id="PS50878"/>
    </source>
</evidence>
<dbReference type="InterPro" id="IPR036397">
    <property type="entry name" value="RNaseH_sf"/>
</dbReference>
<dbReference type="AlphaFoldDB" id="L8GFH4"/>
<dbReference type="InterPro" id="IPR000477">
    <property type="entry name" value="RT_dom"/>
</dbReference>
<dbReference type="RefSeq" id="XP_004332949.1">
    <property type="nucleotide sequence ID" value="XM_004332901.1"/>
</dbReference>
<reference evidence="4 5" key="1">
    <citation type="journal article" date="2013" name="Genome Biol.">
        <title>Genome of Acanthamoeba castellanii highlights extensive lateral gene transfer and early evolution of tyrosine kinase signaling.</title>
        <authorList>
            <person name="Clarke M."/>
            <person name="Lohan A.J."/>
            <person name="Liu B."/>
            <person name="Lagkouvardos I."/>
            <person name="Roy S."/>
            <person name="Zafar N."/>
            <person name="Bertelli C."/>
            <person name="Schilde C."/>
            <person name="Kianianmomeni A."/>
            <person name="Burglin T.R."/>
            <person name="Frech C."/>
            <person name="Turcotte B."/>
            <person name="Kopec K.O."/>
            <person name="Synnott J.M."/>
            <person name="Choo C."/>
            <person name="Paponov I."/>
            <person name="Finkler A."/>
            <person name="Soon Heng Tan C."/>
            <person name="Hutchins A.P."/>
            <person name="Weinmeier T."/>
            <person name="Rattei T."/>
            <person name="Chu J.S."/>
            <person name="Gimenez G."/>
            <person name="Irimia M."/>
            <person name="Rigden D.J."/>
            <person name="Fitzpatrick D.A."/>
            <person name="Lorenzo-Morales J."/>
            <person name="Bateman A."/>
            <person name="Chiu C.H."/>
            <person name="Tang P."/>
            <person name="Hegemann P."/>
            <person name="Fromm H."/>
            <person name="Raoult D."/>
            <person name="Greub G."/>
            <person name="Miranda-Saavedra D."/>
            <person name="Chen N."/>
            <person name="Nash P."/>
            <person name="Ginger M.L."/>
            <person name="Horn M."/>
            <person name="Schaap P."/>
            <person name="Caler L."/>
            <person name="Loftus B."/>
        </authorList>
    </citation>
    <scope>NUCLEOTIDE SEQUENCE [LARGE SCALE GENOMIC DNA]</scope>
    <source>
        <strain evidence="4 5">Neff</strain>
    </source>
</reference>
<accession>L8GFH4</accession>
<evidence type="ECO:0000259" key="3">
    <source>
        <dbReference type="PROSITE" id="PS50879"/>
    </source>
</evidence>
<organism evidence="4 5">
    <name type="scientific">Acanthamoeba castellanii (strain ATCC 30010 / Neff)</name>
    <dbReference type="NCBI Taxonomy" id="1257118"/>
    <lineage>
        <taxon>Eukaryota</taxon>
        <taxon>Amoebozoa</taxon>
        <taxon>Discosea</taxon>
        <taxon>Longamoebia</taxon>
        <taxon>Centramoebida</taxon>
        <taxon>Acanthamoebidae</taxon>
        <taxon>Acanthamoeba</taxon>
    </lineage>
</organism>
<dbReference type="PROSITE" id="PS50879">
    <property type="entry name" value="RNASE_H_1"/>
    <property type="match status" value="1"/>
</dbReference>
<evidence type="ECO:0000313" key="5">
    <source>
        <dbReference type="Proteomes" id="UP000011083"/>
    </source>
</evidence>
<dbReference type="Proteomes" id="UP000011083">
    <property type="component" value="Unassembled WGS sequence"/>
</dbReference>
<dbReference type="OrthoDB" id="19433at2759"/>
<dbReference type="GO" id="GO:0004523">
    <property type="term" value="F:RNA-DNA hybrid ribonuclease activity"/>
    <property type="evidence" value="ECO:0007669"/>
    <property type="project" value="InterPro"/>
</dbReference>
<keyword evidence="5" id="KW-1185">Reference proteome</keyword>
<feature type="compositionally biased region" description="Polar residues" evidence="1">
    <location>
        <begin position="1086"/>
        <end position="1097"/>
    </location>
</feature>
<feature type="region of interest" description="Disordered" evidence="1">
    <location>
        <begin position="1082"/>
        <end position="1101"/>
    </location>
</feature>
<dbReference type="Gene3D" id="3.30.420.10">
    <property type="entry name" value="Ribonuclease H-like superfamily/Ribonuclease H"/>
    <property type="match status" value="1"/>
</dbReference>